<gene>
    <name evidence="2" type="primary">kfoC_1</name>
    <name evidence="2" type="ORF">RIdsm_04080</name>
</gene>
<protein>
    <submittedName>
        <fullName evidence="2">Chondroitin polymerase</fullName>
    </submittedName>
</protein>
<dbReference type="Proteomes" id="UP000325785">
    <property type="component" value="Chromosome"/>
</dbReference>
<dbReference type="Gene3D" id="3.90.550.10">
    <property type="entry name" value="Spore Coat Polysaccharide Biosynthesis Protein SpsA, Chain A"/>
    <property type="match status" value="1"/>
</dbReference>
<dbReference type="SUPFAM" id="SSF53448">
    <property type="entry name" value="Nucleotide-diphospho-sugar transferases"/>
    <property type="match status" value="1"/>
</dbReference>
<sequence>MPEDRMSAPCGPRNAWGKIAEAMRLGTLGEATAARQILDGIRFHPDLDPGLYDMFRRHVEARIPPDHGLHRINTPSDFTSDPSGLLRVPFRAVETNRYVPRPYPSDLALPELVGPGNDFLFLHVAAAGLAPLADRQRTRLHVFCDARDEAQAARLLAQLDRQQTDTPVVVTLFLPARGADIDAAAAASPHDVQLLEAPLLSPRAAQYIAEATPQADLFLFLSGEIELDPGALVRAMQLGRVSDAVVQPLMPMPDMRLPTPYAIKSAPHPFGRDLPFRYVKGLNMVVSRSLLQRAGGPDTGFSSAQHAAREMAFRFFNLGAYFSPLLVPVLRPDRTPGTSAEDDRLMTELCPNRLDRPKDGFFRVPKVSIYIPAYNASKYIERAVESALEQDVQDLEVCIANDGSRDDTLQVLERAFGDEPRVRWEDGENGGIGHASNRAVRMTRGLYIGQLDSDDCLKPGAVRQLMEYLDAHPRTVCCYSSAERIDADGEHIKNEYSWPVFSREKMMITSIAHHFRMFRRAAWERTTGFRTDIMNAVDYDMFLKLSETGAFHHIDQILYQRRWHGRNTSFMHERSQTANTYRVQTEALKRQGVDRFWEVHLPNPDEPRWVSFRCKAQKPRVFFYPNYDRANPYQNQLYRKASRDYEIVEAPISAALDALRQASGPQRIIFHLHWVNFLFKDVRLKGQARRNVSAFLKDLTAFKREGGRIVWTVHNVISHDATFPELEIDLARRIAELADVIHLHSAASLPEVRETFHIPPEKVRVSPHGNYFGVYPDYVTRETARETLGLAPDDDVILFAGQVRPYKGVGRLVTAFRQILTERPKAKLMIAGAMHHKVLRNLKPALTRAERDRILATDRFLDEPELQLFFRAADLAVFPYSRILTSGSLVLALSFGLPTVVPRVGMTGEVLDGTDAGIVYDSSHKGALLSSLRTLLARKDDGSLARASEAALARAREYEWPDLGETLYAGL</sequence>
<dbReference type="Gene3D" id="3.40.50.2000">
    <property type="entry name" value="Glycogen Phosphorylase B"/>
    <property type="match status" value="2"/>
</dbReference>
<dbReference type="AlphaFoldDB" id="A0A5P3AHR3"/>
<dbReference type="KEGG" id="rid:RIdsm_04080"/>
<dbReference type="InterPro" id="IPR029044">
    <property type="entry name" value="Nucleotide-diphossugar_trans"/>
</dbReference>
<feature type="domain" description="Glycosyltransferase 2-like" evidence="1">
    <location>
        <begin position="368"/>
        <end position="513"/>
    </location>
</feature>
<accession>A0A5P3AHR3</accession>
<evidence type="ECO:0000313" key="2">
    <source>
        <dbReference type="EMBL" id="QEW28253.1"/>
    </source>
</evidence>
<name>A0A5P3AHR3_9RHOB</name>
<proteinExistence type="predicted"/>
<reference evidence="2 3" key="1">
    <citation type="submission" date="2018-08" db="EMBL/GenBank/DDBJ databases">
        <title>Genetic Globetrotter - A new plasmid hitch-hiking vast phylogenetic and geographic distances.</title>
        <authorList>
            <person name="Vollmers J."/>
            <person name="Petersen J."/>
        </authorList>
    </citation>
    <scope>NUCLEOTIDE SEQUENCE [LARGE SCALE GENOMIC DNA]</scope>
    <source>
        <strain evidence="2 3">DSM 26383</strain>
    </source>
</reference>
<dbReference type="CDD" id="cd03801">
    <property type="entry name" value="GT4_PimA-like"/>
    <property type="match status" value="1"/>
</dbReference>
<dbReference type="InterPro" id="IPR050834">
    <property type="entry name" value="Glycosyltransf_2"/>
</dbReference>
<dbReference type="SUPFAM" id="SSF53756">
    <property type="entry name" value="UDP-Glycosyltransferase/glycogen phosphorylase"/>
    <property type="match status" value="1"/>
</dbReference>
<evidence type="ECO:0000259" key="1">
    <source>
        <dbReference type="Pfam" id="PF00535"/>
    </source>
</evidence>
<evidence type="ECO:0000313" key="3">
    <source>
        <dbReference type="Proteomes" id="UP000325785"/>
    </source>
</evidence>
<dbReference type="PANTHER" id="PTHR43685:SF11">
    <property type="entry name" value="GLYCOSYLTRANSFERASE TAGX-RELATED"/>
    <property type="match status" value="1"/>
</dbReference>
<organism evidence="2 3">
    <name type="scientific">Roseovarius indicus</name>
    <dbReference type="NCBI Taxonomy" id="540747"/>
    <lineage>
        <taxon>Bacteria</taxon>
        <taxon>Pseudomonadati</taxon>
        <taxon>Pseudomonadota</taxon>
        <taxon>Alphaproteobacteria</taxon>
        <taxon>Rhodobacterales</taxon>
        <taxon>Roseobacteraceae</taxon>
        <taxon>Roseovarius</taxon>
    </lineage>
</organism>
<dbReference type="Pfam" id="PF00535">
    <property type="entry name" value="Glycos_transf_2"/>
    <property type="match status" value="1"/>
</dbReference>
<dbReference type="InterPro" id="IPR001173">
    <property type="entry name" value="Glyco_trans_2-like"/>
</dbReference>
<dbReference type="PANTHER" id="PTHR43685">
    <property type="entry name" value="GLYCOSYLTRANSFERASE"/>
    <property type="match status" value="1"/>
</dbReference>
<dbReference type="EMBL" id="CP031598">
    <property type="protein sequence ID" value="QEW28253.1"/>
    <property type="molecule type" value="Genomic_DNA"/>
</dbReference>
<dbReference type="Pfam" id="PF13692">
    <property type="entry name" value="Glyco_trans_1_4"/>
    <property type="match status" value="1"/>
</dbReference>